<evidence type="ECO:0000256" key="5">
    <source>
        <dbReference type="SAM" id="SignalP"/>
    </source>
</evidence>
<dbReference type="AlphaFoldDB" id="A0A2M9BUK0"/>
<dbReference type="RefSeq" id="WP_245861691.1">
    <property type="nucleotide sequence ID" value="NZ_PGFB01000004.1"/>
</dbReference>
<keyword evidence="3" id="KW-0813">Transport</keyword>
<keyword evidence="4 5" id="KW-0732">Signal</keyword>
<evidence type="ECO:0000256" key="3">
    <source>
        <dbReference type="ARBA" id="ARBA00022448"/>
    </source>
</evidence>
<dbReference type="Proteomes" id="UP000230161">
    <property type="component" value="Unassembled WGS sequence"/>
</dbReference>
<dbReference type="Pfam" id="PF01497">
    <property type="entry name" value="Peripla_BP_2"/>
    <property type="match status" value="1"/>
</dbReference>
<evidence type="ECO:0000256" key="1">
    <source>
        <dbReference type="ARBA" id="ARBA00004196"/>
    </source>
</evidence>
<evidence type="ECO:0000313" key="7">
    <source>
        <dbReference type="EMBL" id="PJJ61625.1"/>
    </source>
</evidence>
<reference evidence="7 8" key="1">
    <citation type="submission" date="2017-11" db="EMBL/GenBank/DDBJ databases">
        <title>Genomic Encyclopedia of Archaeal and Bacterial Type Strains, Phase II (KMG-II): From Individual Species to Whole Genera.</title>
        <authorList>
            <person name="Goeker M."/>
        </authorList>
    </citation>
    <scope>NUCLEOTIDE SEQUENCE [LARGE SCALE GENOMIC DNA]</scope>
    <source>
        <strain evidence="7 8">DSM 25625</strain>
    </source>
</reference>
<evidence type="ECO:0000313" key="8">
    <source>
        <dbReference type="Proteomes" id="UP000230161"/>
    </source>
</evidence>
<dbReference type="PROSITE" id="PS51257">
    <property type="entry name" value="PROKAR_LIPOPROTEIN"/>
    <property type="match status" value="1"/>
</dbReference>
<dbReference type="GO" id="GO:0030288">
    <property type="term" value="C:outer membrane-bounded periplasmic space"/>
    <property type="evidence" value="ECO:0007669"/>
    <property type="project" value="TreeGrafter"/>
</dbReference>
<protein>
    <submittedName>
        <fullName evidence="7">Iron complex transport system substrate-binding protein</fullName>
    </submittedName>
</protein>
<dbReference type="InterPro" id="IPR002491">
    <property type="entry name" value="ABC_transptr_periplasmic_BD"/>
</dbReference>
<feature type="signal peptide" evidence="5">
    <location>
        <begin position="1"/>
        <end position="19"/>
    </location>
</feature>
<dbReference type="InterPro" id="IPR051313">
    <property type="entry name" value="Bact_iron-sidero_bind"/>
</dbReference>
<gene>
    <name evidence="7" type="ORF">CLV54_2573</name>
</gene>
<name>A0A2M9BUK0_9MICO</name>
<comment type="similarity">
    <text evidence="2">Belongs to the bacterial solute-binding protein 8 family.</text>
</comment>
<organism evidence="7 8">
    <name type="scientific">Compostimonas suwonensis</name>
    <dbReference type="NCBI Taxonomy" id="1048394"/>
    <lineage>
        <taxon>Bacteria</taxon>
        <taxon>Bacillati</taxon>
        <taxon>Actinomycetota</taxon>
        <taxon>Actinomycetes</taxon>
        <taxon>Micrococcales</taxon>
        <taxon>Microbacteriaceae</taxon>
        <taxon>Compostimonas</taxon>
    </lineage>
</organism>
<evidence type="ECO:0000256" key="2">
    <source>
        <dbReference type="ARBA" id="ARBA00008814"/>
    </source>
</evidence>
<comment type="subcellular location">
    <subcellularLocation>
        <location evidence="1">Cell envelope</location>
    </subcellularLocation>
</comment>
<dbReference type="PROSITE" id="PS50983">
    <property type="entry name" value="FE_B12_PBP"/>
    <property type="match status" value="1"/>
</dbReference>
<dbReference type="SUPFAM" id="SSF53807">
    <property type="entry name" value="Helical backbone' metal receptor"/>
    <property type="match status" value="1"/>
</dbReference>
<proteinExistence type="inferred from homology"/>
<feature type="chain" id="PRO_5039361784" evidence="5">
    <location>
        <begin position="20"/>
        <end position="351"/>
    </location>
</feature>
<dbReference type="CDD" id="cd01146">
    <property type="entry name" value="FhuD"/>
    <property type="match status" value="1"/>
</dbReference>
<accession>A0A2M9BUK0</accession>
<evidence type="ECO:0000256" key="4">
    <source>
        <dbReference type="ARBA" id="ARBA00022729"/>
    </source>
</evidence>
<evidence type="ECO:0000259" key="6">
    <source>
        <dbReference type="PROSITE" id="PS50983"/>
    </source>
</evidence>
<dbReference type="PANTHER" id="PTHR30532">
    <property type="entry name" value="IRON III DICITRATE-BINDING PERIPLASMIC PROTEIN"/>
    <property type="match status" value="1"/>
</dbReference>
<dbReference type="PANTHER" id="PTHR30532:SF28">
    <property type="entry name" value="PETROBACTIN-BINDING PROTEIN YCLQ"/>
    <property type="match status" value="1"/>
</dbReference>
<dbReference type="EMBL" id="PGFB01000004">
    <property type="protein sequence ID" value="PJJ61625.1"/>
    <property type="molecule type" value="Genomic_DNA"/>
</dbReference>
<comment type="caution">
    <text evidence="7">The sequence shown here is derived from an EMBL/GenBank/DDBJ whole genome shotgun (WGS) entry which is preliminary data.</text>
</comment>
<dbReference type="Gene3D" id="3.40.50.1980">
    <property type="entry name" value="Nitrogenase molybdenum iron protein domain"/>
    <property type="match status" value="2"/>
</dbReference>
<keyword evidence="8" id="KW-1185">Reference proteome</keyword>
<sequence length="351" mass="36504">MPDKHLPPLAAAAAGMALAATLAGCSAAPVDPDGARASAGASDGFPVTIASSLGSATIEQRPARVVTIGQGSADTVVALGTTPVGVEVDSWGGDGDGYQPWLREALEESGEELPALITATPEVDVEGILELEPDLILAPQSGITQADFDLLSAVAPTVAYPGDAWSTPWDEQIRIIGQALGESDDAEAIVRDIRDELRAVADQNPQFEGTTFSYLYTGEPGVLGVFQAGEPRVDILTGMGLTVDPVIAEQPVTPGTSSSLIGLERADILNDSDLVFTWFSDPDQQAAIEAQPLYAQIPAVRRGSDVVSYDRSFVTASSLITPLTVPWVLADFVPRIQDAVAVVSNAPAASE</sequence>
<dbReference type="GO" id="GO:1901678">
    <property type="term" value="P:iron coordination entity transport"/>
    <property type="evidence" value="ECO:0007669"/>
    <property type="project" value="UniProtKB-ARBA"/>
</dbReference>
<feature type="domain" description="Fe/B12 periplasmic-binding" evidence="6">
    <location>
        <begin position="64"/>
        <end position="340"/>
    </location>
</feature>